<dbReference type="SUPFAM" id="SSF55874">
    <property type="entry name" value="ATPase domain of HSP90 chaperone/DNA topoisomerase II/histidine kinase"/>
    <property type="match status" value="2"/>
</dbReference>
<keyword evidence="6" id="KW-0808">Transferase</keyword>
<keyword evidence="6" id="KW-0418">Kinase</keyword>
<name>A0ABU6JGT5_9BURK</name>
<dbReference type="SMART" id="SM00387">
    <property type="entry name" value="HATPase_c"/>
    <property type="match status" value="2"/>
</dbReference>
<reference evidence="6 7" key="1">
    <citation type="submission" date="2023-10" db="EMBL/GenBank/DDBJ databases">
        <title>Noviherbaspirillum sp. CPCC 100848 genome assembly.</title>
        <authorList>
            <person name="Li X.Y."/>
            <person name="Fang X.M."/>
        </authorList>
    </citation>
    <scope>NUCLEOTIDE SEQUENCE [LARGE SCALE GENOMIC DNA]</scope>
    <source>
        <strain evidence="6 7">CPCC 100848</strain>
    </source>
</reference>
<dbReference type="PRINTS" id="PR00344">
    <property type="entry name" value="BCTRLSENSOR"/>
</dbReference>
<dbReference type="SMART" id="SM00388">
    <property type="entry name" value="HisKA"/>
    <property type="match status" value="1"/>
</dbReference>
<keyword evidence="4" id="KW-0175">Coiled coil</keyword>
<feature type="domain" description="Histidine kinase" evidence="5">
    <location>
        <begin position="226"/>
        <end position="444"/>
    </location>
</feature>
<evidence type="ECO:0000256" key="2">
    <source>
        <dbReference type="ARBA" id="ARBA00012438"/>
    </source>
</evidence>
<dbReference type="InterPro" id="IPR003661">
    <property type="entry name" value="HisK_dim/P_dom"/>
</dbReference>
<organism evidence="6 7">
    <name type="scientific">Noviherbaspirillum album</name>
    <dbReference type="NCBI Taxonomy" id="3080276"/>
    <lineage>
        <taxon>Bacteria</taxon>
        <taxon>Pseudomonadati</taxon>
        <taxon>Pseudomonadota</taxon>
        <taxon>Betaproteobacteria</taxon>
        <taxon>Burkholderiales</taxon>
        <taxon>Oxalobacteraceae</taxon>
        <taxon>Noviherbaspirillum</taxon>
    </lineage>
</organism>
<gene>
    <name evidence="6" type="ORF">RY831_26345</name>
</gene>
<evidence type="ECO:0000313" key="6">
    <source>
        <dbReference type="EMBL" id="MEC4722691.1"/>
    </source>
</evidence>
<protein>
    <recommendedName>
        <fullName evidence="2">histidine kinase</fullName>
        <ecNumber evidence="2">2.7.13.3</ecNumber>
    </recommendedName>
</protein>
<dbReference type="Proteomes" id="UP001352263">
    <property type="component" value="Unassembled WGS sequence"/>
</dbReference>
<dbReference type="EMBL" id="JAWIIV010000034">
    <property type="protein sequence ID" value="MEC4722691.1"/>
    <property type="molecule type" value="Genomic_DNA"/>
</dbReference>
<dbReference type="InterPro" id="IPR036097">
    <property type="entry name" value="HisK_dim/P_sf"/>
</dbReference>
<feature type="coiled-coil region" evidence="4">
    <location>
        <begin position="171"/>
        <end position="219"/>
    </location>
</feature>
<dbReference type="SUPFAM" id="SSF47384">
    <property type="entry name" value="Homodimeric domain of signal transducing histidine kinase"/>
    <property type="match status" value="1"/>
</dbReference>
<sequence>MVLRILTVAVKSELDVLVSRQRARQVTALCGFNAHDQVRIATVVSELARNIYNYANSGKIEFAVSKATTAQDLVIRVEDEGPGIDNLDAILEGRYQSKTGMGLGIIGARRLMDHVDITTAKNVGTTLLLKRALPADAPILTATMVGSLGAQLGTLQDNVALAEVRHQNLELLDAMAALKLQQEELQAVTQQLRATNDTVVALNAELQEKAAELQKADVRKDEFLAILAHELRNPLAATGLAASVLEATPVSAERAAQLGQIVSRQIGHMSRLVEDLLDVSRVTRGLVAIDKQAVDMRTITKTAVEQLGPAIKAKSHQLVLSLPDEVCLVSGDATRLIQVGTNLIGNAARYTPDGGQISVALLTADDTVTFQVMDNGQGIDPDLLPRLFDLYVQAERSSEGRIGGLGIGLTLVKSIVELHGGTVTAMSNGKGLGSTFAVTYPRLNT</sequence>
<dbReference type="Gene3D" id="1.10.287.130">
    <property type="match status" value="1"/>
</dbReference>
<keyword evidence="3" id="KW-0597">Phosphoprotein</keyword>
<accession>A0ABU6JGT5</accession>
<evidence type="ECO:0000259" key="5">
    <source>
        <dbReference type="PROSITE" id="PS50109"/>
    </source>
</evidence>
<dbReference type="GO" id="GO:0016301">
    <property type="term" value="F:kinase activity"/>
    <property type="evidence" value="ECO:0007669"/>
    <property type="project" value="UniProtKB-KW"/>
</dbReference>
<evidence type="ECO:0000256" key="3">
    <source>
        <dbReference type="ARBA" id="ARBA00022553"/>
    </source>
</evidence>
<evidence type="ECO:0000256" key="1">
    <source>
        <dbReference type="ARBA" id="ARBA00000085"/>
    </source>
</evidence>
<dbReference type="InterPro" id="IPR004358">
    <property type="entry name" value="Sig_transdc_His_kin-like_C"/>
</dbReference>
<keyword evidence="7" id="KW-1185">Reference proteome</keyword>
<dbReference type="EC" id="2.7.13.3" evidence="2"/>
<dbReference type="Gene3D" id="3.30.565.10">
    <property type="entry name" value="Histidine kinase-like ATPase, C-terminal domain"/>
    <property type="match status" value="2"/>
</dbReference>
<dbReference type="InterPro" id="IPR036890">
    <property type="entry name" value="HATPase_C_sf"/>
</dbReference>
<comment type="catalytic activity">
    <reaction evidence="1">
        <text>ATP + protein L-histidine = ADP + protein N-phospho-L-histidine.</text>
        <dbReference type="EC" id="2.7.13.3"/>
    </reaction>
</comment>
<dbReference type="PROSITE" id="PS50109">
    <property type="entry name" value="HIS_KIN"/>
    <property type="match status" value="1"/>
</dbReference>
<dbReference type="PANTHER" id="PTHR43547">
    <property type="entry name" value="TWO-COMPONENT HISTIDINE KINASE"/>
    <property type="match status" value="1"/>
</dbReference>
<evidence type="ECO:0000313" key="7">
    <source>
        <dbReference type="Proteomes" id="UP001352263"/>
    </source>
</evidence>
<dbReference type="CDD" id="cd00082">
    <property type="entry name" value="HisKA"/>
    <property type="match status" value="1"/>
</dbReference>
<dbReference type="PANTHER" id="PTHR43547:SF2">
    <property type="entry name" value="HYBRID SIGNAL TRANSDUCTION HISTIDINE KINASE C"/>
    <property type="match status" value="1"/>
</dbReference>
<dbReference type="InterPro" id="IPR003594">
    <property type="entry name" value="HATPase_dom"/>
</dbReference>
<dbReference type="CDD" id="cd00075">
    <property type="entry name" value="HATPase"/>
    <property type="match status" value="1"/>
</dbReference>
<dbReference type="InterPro" id="IPR005467">
    <property type="entry name" value="His_kinase_dom"/>
</dbReference>
<comment type="caution">
    <text evidence="6">The sequence shown here is derived from an EMBL/GenBank/DDBJ whole genome shotgun (WGS) entry which is preliminary data.</text>
</comment>
<evidence type="ECO:0000256" key="4">
    <source>
        <dbReference type="SAM" id="Coils"/>
    </source>
</evidence>
<dbReference type="Pfam" id="PF02518">
    <property type="entry name" value="HATPase_c"/>
    <property type="match status" value="2"/>
</dbReference>
<proteinExistence type="predicted"/>
<dbReference type="Pfam" id="PF00512">
    <property type="entry name" value="HisKA"/>
    <property type="match status" value="1"/>
</dbReference>
<dbReference type="RefSeq" id="WP_326509357.1">
    <property type="nucleotide sequence ID" value="NZ_JAWIIV010000034.1"/>
</dbReference>